<evidence type="ECO:0000313" key="2">
    <source>
        <dbReference type="Proteomes" id="UP000002724"/>
    </source>
</evidence>
<dbReference type="RefSeq" id="WP_012508103.1">
    <property type="nucleotide sequence ID" value="NC_011060.1"/>
</dbReference>
<dbReference type="STRING" id="324925.Ppha_1348"/>
<dbReference type="KEGG" id="pph:Ppha_1348"/>
<organism evidence="1 2">
    <name type="scientific">Pelodictyon phaeoclathratiforme (strain DSM 5477 / BU-1)</name>
    <dbReference type="NCBI Taxonomy" id="324925"/>
    <lineage>
        <taxon>Bacteria</taxon>
        <taxon>Pseudomonadati</taxon>
        <taxon>Chlorobiota</taxon>
        <taxon>Chlorobiia</taxon>
        <taxon>Chlorobiales</taxon>
        <taxon>Chlorobiaceae</taxon>
        <taxon>Chlorobium/Pelodictyon group</taxon>
        <taxon>Pelodictyon</taxon>
    </lineage>
</organism>
<accession>B4SHE5</accession>
<reference evidence="1 2" key="1">
    <citation type="submission" date="2008-06" db="EMBL/GenBank/DDBJ databases">
        <title>Complete sequence of Pelodictyon phaeoclathratiforme BU-1.</title>
        <authorList>
            <consortium name="US DOE Joint Genome Institute"/>
            <person name="Lucas S."/>
            <person name="Copeland A."/>
            <person name="Lapidus A."/>
            <person name="Glavina del Rio T."/>
            <person name="Dalin E."/>
            <person name="Tice H."/>
            <person name="Bruce D."/>
            <person name="Goodwin L."/>
            <person name="Pitluck S."/>
            <person name="Schmutz J."/>
            <person name="Larimer F."/>
            <person name="Land M."/>
            <person name="Hauser L."/>
            <person name="Kyrpides N."/>
            <person name="Mikhailova N."/>
            <person name="Liu Z."/>
            <person name="Li T."/>
            <person name="Zhao F."/>
            <person name="Overmann J."/>
            <person name="Bryant D.A."/>
            <person name="Richardson P."/>
        </authorList>
    </citation>
    <scope>NUCLEOTIDE SEQUENCE [LARGE SCALE GENOMIC DNA]</scope>
    <source>
        <strain evidence="2">DSM 5477 / BU-1</strain>
    </source>
</reference>
<name>B4SHE5_PELPB</name>
<keyword evidence="2" id="KW-1185">Reference proteome</keyword>
<sequence>MSKNKVKAYYDEAYPPVPSKGTLYWRKNLLWQLFRFVVLNVKIMRIVVGGHS</sequence>
<dbReference type="HOGENOM" id="CLU_208491_0_0_10"/>
<gene>
    <name evidence="1" type="ordered locus">Ppha_1348</name>
</gene>
<evidence type="ECO:0000313" key="1">
    <source>
        <dbReference type="EMBL" id="ACF43612.1"/>
    </source>
</evidence>
<dbReference type="EMBL" id="CP001110">
    <property type="protein sequence ID" value="ACF43612.1"/>
    <property type="molecule type" value="Genomic_DNA"/>
</dbReference>
<dbReference type="eggNOG" id="ENOG5033H4M">
    <property type="taxonomic scope" value="Bacteria"/>
</dbReference>
<dbReference type="AlphaFoldDB" id="B4SHE5"/>
<protein>
    <submittedName>
        <fullName evidence="1">Uncharacterized protein</fullName>
    </submittedName>
</protein>
<proteinExistence type="predicted"/>
<dbReference type="Proteomes" id="UP000002724">
    <property type="component" value="Chromosome"/>
</dbReference>